<dbReference type="EMBL" id="BMED01000001">
    <property type="protein sequence ID" value="GGC67801.1"/>
    <property type="molecule type" value="Genomic_DNA"/>
</dbReference>
<dbReference type="AlphaFoldDB" id="A0A916UBX3"/>
<evidence type="ECO:0000259" key="1">
    <source>
        <dbReference type="PROSITE" id="PS51468"/>
    </source>
</evidence>
<protein>
    <recommendedName>
        <fullName evidence="1">VIT domain-containing protein</fullName>
    </recommendedName>
</protein>
<sequence length="990" mass="109163">MSQRIFLGFIQFFLLVLMVAWKPASALGLPPQQDKLITTINGEQPIVLQSMRVSADISGRLAQTTVEMVFFNPNSRPLEGTLQFPLQEGQQITGFSLDIEGALRPAVPVEKAKGRQVFEAIERRRVDPGLLENTQGNNFKLRIFPVPAKGTRSVQIKYMEALSQRDKQLQYSLPLSYGYRLQDFQLSVAVHSNADGNAAPQAAGLSGLGELRFERTAEGYQANISKTQFTPGGALNVRLPASDSIQTAIQELDGSTYFATEVPVPDTSTARKLPGVIGLLWDSSGSGINRAVDAELSELDIYFKAVGRAEVRLIRLRDRPEATQVFKISNGNWSALRAALQATVYDGASALNNWQPQSDVGEYLMFSDGLNNYGAVAAPVLAAGQRLYALNSSASADTGRLAALAERSGGKLIQVSALAPGEAAKELLMEGTRVISANAVGASRLQLESMEARQGVLRITGILQNQDAQIQLSLSQGGKLRQLTIPVSAKAPADPMAAYLWANYRLHALEADYENQRAEIRRVGQQFGIPTRETSLIVLETMEDYARYDITPPAAYQKAYGMLKTLRNKQLQQERDIHLENVVRQFAQKQAWWETPYPKDDLHLPQVTGKPLARLSLPGGGTAMYAPPNPAAAPAPEPAPAMAYARENQDAAGTEARRAQKLERVMVTGSSIRREVGVPVQSEIGISLKKWTSDAPYIERMKATADNIYAIYLDEKPGYANSSAFFLDAADLLQEKGKHDLALRVLSNLAEMDLENRQVLRILGYRLLEMNAPDLAIPVFLKVRQLAEEEPQSWRDLGLAYAANKQYQAAIDQLNEVVIRKWDGRFRDIELITLGELNAIVVKAGAQKIRLDTSRVDPRLLKNMPLDVRAVMTWDADNSDMDLWVTDPNNEKCFYGHQLTYQGGRMSADVTQGYGPEEFSLRNAKAGKYKIQANFYGNRQQVVAGATTLQLKLTTGFGTPDAKDQMITLRLKDRGDTVFVGEFEVKPKGN</sequence>
<evidence type="ECO:0000313" key="2">
    <source>
        <dbReference type="EMBL" id="GGC67801.1"/>
    </source>
</evidence>
<dbReference type="InterPro" id="IPR013694">
    <property type="entry name" value="VIT"/>
</dbReference>
<dbReference type="Gene3D" id="2.60.120.380">
    <property type="match status" value="1"/>
</dbReference>
<organism evidence="2 3">
    <name type="scientific">Undibacterium terreum</name>
    <dbReference type="NCBI Taxonomy" id="1224302"/>
    <lineage>
        <taxon>Bacteria</taxon>
        <taxon>Pseudomonadati</taxon>
        <taxon>Pseudomonadota</taxon>
        <taxon>Betaproteobacteria</taxon>
        <taxon>Burkholderiales</taxon>
        <taxon>Oxalobacteraceae</taxon>
        <taxon>Undibacterium</taxon>
    </lineage>
</organism>
<dbReference type="SMART" id="SM00609">
    <property type="entry name" value="VIT"/>
    <property type="match status" value="1"/>
</dbReference>
<keyword evidence="3" id="KW-1185">Reference proteome</keyword>
<reference evidence="2" key="1">
    <citation type="journal article" date="2014" name="Int. J. Syst. Evol. Microbiol.">
        <title>Complete genome sequence of Corynebacterium casei LMG S-19264T (=DSM 44701T), isolated from a smear-ripened cheese.</title>
        <authorList>
            <consortium name="US DOE Joint Genome Institute (JGI-PGF)"/>
            <person name="Walter F."/>
            <person name="Albersmeier A."/>
            <person name="Kalinowski J."/>
            <person name="Ruckert C."/>
        </authorList>
    </citation>
    <scope>NUCLEOTIDE SEQUENCE</scope>
    <source>
        <strain evidence="2">CGMCC 1.10998</strain>
    </source>
</reference>
<gene>
    <name evidence="2" type="ORF">GCM10011396_13530</name>
</gene>
<dbReference type="Proteomes" id="UP000637423">
    <property type="component" value="Unassembled WGS sequence"/>
</dbReference>
<dbReference type="InterPro" id="IPR019220">
    <property type="entry name" value="DUF2135"/>
</dbReference>
<dbReference type="Pfam" id="PF09906">
    <property type="entry name" value="DUF2135"/>
    <property type="match status" value="1"/>
</dbReference>
<accession>A0A916UBX3</accession>
<dbReference type="SUPFAM" id="SSF48452">
    <property type="entry name" value="TPR-like"/>
    <property type="match status" value="1"/>
</dbReference>
<dbReference type="Gene3D" id="1.25.40.10">
    <property type="entry name" value="Tetratricopeptide repeat domain"/>
    <property type="match status" value="1"/>
</dbReference>
<comment type="caution">
    <text evidence="2">The sequence shown here is derived from an EMBL/GenBank/DDBJ whole genome shotgun (WGS) entry which is preliminary data.</text>
</comment>
<dbReference type="PANTHER" id="PTHR45737">
    <property type="entry name" value="VON WILLEBRAND FACTOR A DOMAIN-CONTAINING PROTEIN 5A"/>
    <property type="match status" value="1"/>
</dbReference>
<dbReference type="PANTHER" id="PTHR45737:SF6">
    <property type="entry name" value="VON WILLEBRAND FACTOR A DOMAIN-CONTAINING PROTEIN 5A"/>
    <property type="match status" value="1"/>
</dbReference>
<evidence type="ECO:0000313" key="3">
    <source>
        <dbReference type="Proteomes" id="UP000637423"/>
    </source>
</evidence>
<name>A0A916UBX3_9BURK</name>
<dbReference type="PROSITE" id="PS51468">
    <property type="entry name" value="VIT"/>
    <property type="match status" value="1"/>
</dbReference>
<feature type="domain" description="VIT" evidence="1">
    <location>
        <begin position="32"/>
        <end position="160"/>
    </location>
</feature>
<dbReference type="Pfam" id="PF08487">
    <property type="entry name" value="VIT"/>
    <property type="match status" value="1"/>
</dbReference>
<dbReference type="InterPro" id="IPR011990">
    <property type="entry name" value="TPR-like_helical_dom_sf"/>
</dbReference>
<reference evidence="2" key="2">
    <citation type="submission" date="2020-09" db="EMBL/GenBank/DDBJ databases">
        <authorList>
            <person name="Sun Q."/>
            <person name="Zhou Y."/>
        </authorList>
    </citation>
    <scope>NUCLEOTIDE SEQUENCE</scope>
    <source>
        <strain evidence="2">CGMCC 1.10998</strain>
    </source>
</reference>
<dbReference type="RefSeq" id="WP_229750954.1">
    <property type="nucleotide sequence ID" value="NZ_BMED01000001.1"/>
</dbReference>
<proteinExistence type="predicted"/>